<dbReference type="GO" id="GO:0016829">
    <property type="term" value="F:lyase activity"/>
    <property type="evidence" value="ECO:0007669"/>
    <property type="project" value="UniProtKB-KW"/>
</dbReference>
<dbReference type="AlphaFoldDB" id="A0A6A4NU82"/>
<evidence type="ECO:0000313" key="1">
    <source>
        <dbReference type="EMBL" id="KAE9590889.1"/>
    </source>
</evidence>
<gene>
    <name evidence="1" type="ORF">Lalb_Chr20g0112371</name>
</gene>
<name>A0A6A4NU82_LUPAL</name>
<dbReference type="OrthoDB" id="2019149at2759"/>
<comment type="caution">
    <text evidence="1">The sequence shown here is derived from an EMBL/GenBank/DDBJ whole genome shotgun (WGS) entry which is preliminary data.</text>
</comment>
<organism evidence="1 2">
    <name type="scientific">Lupinus albus</name>
    <name type="common">White lupine</name>
    <name type="synonym">Lupinus termis</name>
    <dbReference type="NCBI Taxonomy" id="3870"/>
    <lineage>
        <taxon>Eukaryota</taxon>
        <taxon>Viridiplantae</taxon>
        <taxon>Streptophyta</taxon>
        <taxon>Embryophyta</taxon>
        <taxon>Tracheophyta</taxon>
        <taxon>Spermatophyta</taxon>
        <taxon>Magnoliopsida</taxon>
        <taxon>eudicotyledons</taxon>
        <taxon>Gunneridae</taxon>
        <taxon>Pentapetalae</taxon>
        <taxon>rosids</taxon>
        <taxon>fabids</taxon>
        <taxon>Fabales</taxon>
        <taxon>Fabaceae</taxon>
        <taxon>Papilionoideae</taxon>
        <taxon>50 kb inversion clade</taxon>
        <taxon>genistoids sensu lato</taxon>
        <taxon>core genistoids</taxon>
        <taxon>Genisteae</taxon>
        <taxon>Lupinus</taxon>
    </lineage>
</organism>
<evidence type="ECO:0000313" key="2">
    <source>
        <dbReference type="Proteomes" id="UP000447434"/>
    </source>
</evidence>
<proteinExistence type="predicted"/>
<dbReference type="EMBL" id="WOCE01000020">
    <property type="protein sequence ID" value="KAE9590889.1"/>
    <property type="molecule type" value="Genomic_DNA"/>
</dbReference>
<keyword evidence="2" id="KW-1185">Reference proteome</keyword>
<sequence>MKSELRVICCCCCLGPGANYTSRASFAKQLKNYEAIPYMNISYIDGTDWLFNYSQN</sequence>
<reference evidence="2" key="1">
    <citation type="journal article" date="2020" name="Nat. Commun.">
        <title>Genome sequence of the cluster root forming white lupin.</title>
        <authorList>
            <person name="Hufnagel B."/>
            <person name="Marques A."/>
            <person name="Soriano A."/>
            <person name="Marques L."/>
            <person name="Divol F."/>
            <person name="Doumas P."/>
            <person name="Sallet E."/>
            <person name="Mancinotti D."/>
            <person name="Carrere S."/>
            <person name="Marande W."/>
            <person name="Arribat S."/>
            <person name="Keller J."/>
            <person name="Huneau C."/>
            <person name="Blein T."/>
            <person name="Aime D."/>
            <person name="Laguerre M."/>
            <person name="Taylor J."/>
            <person name="Schubert V."/>
            <person name="Nelson M."/>
            <person name="Geu-Flores F."/>
            <person name="Crespi M."/>
            <person name="Gallardo-Guerrero K."/>
            <person name="Delaux P.-M."/>
            <person name="Salse J."/>
            <person name="Berges H."/>
            <person name="Guyot R."/>
            <person name="Gouzy J."/>
            <person name="Peret B."/>
        </authorList>
    </citation>
    <scope>NUCLEOTIDE SEQUENCE [LARGE SCALE GENOMIC DNA]</scope>
    <source>
        <strain evidence="2">cv. Amiga</strain>
    </source>
</reference>
<keyword evidence="1" id="KW-0456">Lyase</keyword>
<accession>A0A6A4NU82</accession>
<dbReference type="Proteomes" id="UP000447434">
    <property type="component" value="Chromosome 20"/>
</dbReference>
<protein>
    <submittedName>
        <fullName evidence="1">Putative pectin lyase</fullName>
    </submittedName>
</protein>